<evidence type="ECO:0000256" key="3">
    <source>
        <dbReference type="ARBA" id="ARBA00007078"/>
    </source>
</evidence>
<evidence type="ECO:0000256" key="13">
    <source>
        <dbReference type="ARBA" id="ARBA00025217"/>
    </source>
</evidence>
<dbReference type="InterPro" id="IPR009008">
    <property type="entry name" value="Val/Leu/Ile-tRNA-synth_edit"/>
</dbReference>
<dbReference type="Pfam" id="PF08264">
    <property type="entry name" value="Anticodon_1"/>
    <property type="match status" value="1"/>
</dbReference>
<evidence type="ECO:0000256" key="14">
    <source>
        <dbReference type="ARBA" id="ARBA00048359"/>
    </source>
</evidence>
<keyword evidence="6 15" id="KW-0436">Ligase</keyword>
<dbReference type="InterPro" id="IPR002301">
    <property type="entry name" value="Ile-tRNA-ligase"/>
</dbReference>
<dbReference type="Gene3D" id="3.40.50.620">
    <property type="entry name" value="HUPs"/>
    <property type="match status" value="2"/>
</dbReference>
<feature type="domain" description="Methionyl/Valyl/Leucyl/Isoleucyl-tRNA synthetase anticodon-binding" evidence="17">
    <location>
        <begin position="678"/>
        <end position="823"/>
    </location>
</feature>
<evidence type="ECO:0000259" key="16">
    <source>
        <dbReference type="Pfam" id="PF00133"/>
    </source>
</evidence>
<dbReference type="FunFam" id="3.40.50.620:FF:000075">
    <property type="entry name" value="Isoleucine--tRNA ligase"/>
    <property type="match status" value="1"/>
</dbReference>
<dbReference type="InterPro" id="IPR009080">
    <property type="entry name" value="tRNAsynth_Ia_anticodon-bd"/>
</dbReference>
<feature type="short sequence motif" description="'HIGH' region" evidence="15">
    <location>
        <begin position="49"/>
        <end position="59"/>
    </location>
</feature>
<dbReference type="GO" id="GO:0005524">
    <property type="term" value="F:ATP binding"/>
    <property type="evidence" value="ECO:0007669"/>
    <property type="project" value="UniProtKB-UniRule"/>
</dbReference>
<evidence type="ECO:0000256" key="5">
    <source>
        <dbReference type="ARBA" id="ARBA00022490"/>
    </source>
</evidence>
<comment type="subcellular location">
    <subcellularLocation>
        <location evidence="2 15">Cytoplasm</location>
    </subcellularLocation>
</comment>
<sequence>MKKFQELSNQSVKDTEKGIAEFWEEIDILEKSIESREGKEPFIFFEGPPTANGRPGIHHVLSRTLKDSVCRFKTMEGFQVKRKAGWDTHGLPVEIEVEKKLQLKNKQDIEKYGMDKFNKQCRESVFQYEGLWQDMTRRMAYAIDLDNPYITLDNNYIESVWWILDKFHKEGMIYEGHKILPYCTRCGTGLASHEVAQGYEEIKTNTVVVKFKRKDMDEYFLVWTTTPWTLAANVALTVNADVNYLKVKSEGEVLYVAEDLAKQVFGDREYEVIEKLTGKDMEYMEYEQFMPFVEVDKKSFFITTADYVTTSDGTGIVHTAPAFGEDDYNTGRRYDLPVVQPVNEDGKYTTTPWEGMFVMDADIEIIKWIHEEEKLFKKQKIAHNYPHCWRCKTPLLYYAKPSWYIEITKLKEQLIENNKGVEWYPDYVGEKRFGNWLENLNDWAISRSRYWGTPLNLWRCNDCDHTESVGSRKELAEKAIENIDESIELHRPYVDDIHIKCEKCGSTMERVPEVIDVWFDSGSMPFAQHHYPFENKENFDELFPADYICEGIDQTRGWFYSLLAISTFVTGKSPYKRVLVNDLLLDKEGKKMSKSKGNTVSPFDMFDKYGADALRWYLLYVSPAWTPTKFDEEGLKEVQSKFFSTIKNVYNFFTLYANTDGIDPTKFSVKYEDRPELDRWILSKYNSLLKTVKENMDKFDLTKVVRDIQEFANEDLSNWYIRRSRRRFWATELTDDKKAVYNTTYEILVGIAQMVAPFAPYIAEEIYKNLTDEESVHISYYPKAEDALINKNVEKKMDLVRDLVKLGRASRESVRIKVRQPIGKVIVDGKYEELISDLIPLIKEELNVKDVVFAKDLKEYMEFNLKPNFPVAGPKLGAKIKLFTKALNSLDSSLAVNKLENGETITIDLDGSDFEVTKEFVDIRIESKEGFTVSMENNLFVILDTTLTEDLINEGYAREFISKVQQMRKNNDYEMMDNIKIYFNGNEEINKAIEEFNDYIKSETLAVEVHSVEEEGLEIHNLNGHDTGIRLEKVE</sequence>
<comment type="domain">
    <text evidence="15">IleRS has two distinct active sites: one for aminoacylation and one for editing. The misactivated valine is translocated from the active site to the editing site, which sterically excludes the correctly activated isoleucine. The single editing site contains two valyl binding pockets, one specific for each substrate (Val-AMP or Val-tRNA(Ile)).</text>
</comment>
<dbReference type="GO" id="GO:0008270">
    <property type="term" value="F:zinc ion binding"/>
    <property type="evidence" value="ECO:0007669"/>
    <property type="project" value="UniProtKB-UniRule"/>
</dbReference>
<dbReference type="GO" id="GO:0002161">
    <property type="term" value="F:aminoacyl-tRNA deacylase activity"/>
    <property type="evidence" value="ECO:0007669"/>
    <property type="project" value="InterPro"/>
</dbReference>
<evidence type="ECO:0000256" key="9">
    <source>
        <dbReference type="ARBA" id="ARBA00022833"/>
    </source>
</evidence>
<organism evidence="18 19">
    <name type="scientific">Anaeromonas frigoriresistens</name>
    <dbReference type="NCBI Taxonomy" id="2683708"/>
    <lineage>
        <taxon>Bacteria</taxon>
        <taxon>Bacillati</taxon>
        <taxon>Bacillota</taxon>
        <taxon>Tissierellia</taxon>
        <taxon>Tissierellales</taxon>
        <taxon>Thermohalobacteraceae</taxon>
        <taxon>Anaeromonas</taxon>
    </lineage>
</organism>
<dbReference type="Pfam" id="PF00133">
    <property type="entry name" value="tRNA-synt_1"/>
    <property type="match status" value="1"/>
</dbReference>
<dbReference type="GO" id="GO:0004822">
    <property type="term" value="F:isoleucine-tRNA ligase activity"/>
    <property type="evidence" value="ECO:0007669"/>
    <property type="project" value="UniProtKB-UniRule"/>
</dbReference>
<keyword evidence="11 15" id="KW-0648">Protein biosynthesis</keyword>
<dbReference type="EMBL" id="WSFT01000019">
    <property type="protein sequence ID" value="MBS4537681.1"/>
    <property type="molecule type" value="Genomic_DNA"/>
</dbReference>
<protein>
    <recommendedName>
        <fullName evidence="15">Isoleucine--tRNA ligase</fullName>
        <ecNumber evidence="15">6.1.1.5</ecNumber>
    </recommendedName>
    <alternativeName>
        <fullName evidence="15">Isoleucyl-tRNA synthetase</fullName>
        <shortName evidence="15">IleRS</shortName>
    </alternativeName>
</protein>
<dbReference type="FunFam" id="3.40.50.620:FF:000063">
    <property type="entry name" value="Isoleucine--tRNA ligase"/>
    <property type="match status" value="1"/>
</dbReference>
<dbReference type="CDD" id="cd00818">
    <property type="entry name" value="IleRS_core"/>
    <property type="match status" value="1"/>
</dbReference>
<dbReference type="InterPro" id="IPR033709">
    <property type="entry name" value="Anticodon_Ile_ABEc"/>
</dbReference>
<feature type="domain" description="Aminoacyl-tRNA synthetase class Ia" evidence="16">
    <location>
        <begin position="19"/>
        <end position="623"/>
    </location>
</feature>
<evidence type="ECO:0000313" key="18">
    <source>
        <dbReference type="EMBL" id="MBS4537681.1"/>
    </source>
</evidence>
<dbReference type="NCBIfam" id="TIGR00392">
    <property type="entry name" value="ileS"/>
    <property type="match status" value="1"/>
</dbReference>
<dbReference type="HAMAP" id="MF_02003">
    <property type="entry name" value="Ile_tRNA_synth_type2"/>
    <property type="match status" value="1"/>
</dbReference>
<dbReference type="InterPro" id="IPR014729">
    <property type="entry name" value="Rossmann-like_a/b/a_fold"/>
</dbReference>
<dbReference type="RefSeq" id="WP_203365602.1">
    <property type="nucleotide sequence ID" value="NZ_WSFT01000019.1"/>
</dbReference>
<comment type="similarity">
    <text evidence="3 15">Belongs to the class-I aminoacyl-tRNA synthetase family. IleS type 2 subfamily.</text>
</comment>
<evidence type="ECO:0000256" key="7">
    <source>
        <dbReference type="ARBA" id="ARBA00022723"/>
    </source>
</evidence>
<comment type="caution">
    <text evidence="18">The sequence shown here is derived from an EMBL/GenBank/DDBJ whole genome shotgun (WGS) entry which is preliminary data.</text>
</comment>
<evidence type="ECO:0000256" key="10">
    <source>
        <dbReference type="ARBA" id="ARBA00022840"/>
    </source>
</evidence>
<keyword evidence="7 15" id="KW-0479">Metal-binding</keyword>
<keyword evidence="19" id="KW-1185">Reference proteome</keyword>
<keyword evidence="9 15" id="KW-0862">Zinc</keyword>
<dbReference type="InterPro" id="IPR023586">
    <property type="entry name" value="Ile-tRNA-ligase_type2"/>
</dbReference>
<dbReference type="PANTHER" id="PTHR42780:SF1">
    <property type="entry name" value="ISOLEUCINE--TRNA LIGASE, CYTOPLASMIC"/>
    <property type="match status" value="1"/>
</dbReference>
<dbReference type="CDD" id="cd07961">
    <property type="entry name" value="Anticodon_Ia_Ile_ABEc"/>
    <property type="match status" value="1"/>
</dbReference>
<keyword evidence="10 15" id="KW-0067">ATP-binding</keyword>
<keyword evidence="5 15" id="KW-0963">Cytoplasm</keyword>
<keyword evidence="8 15" id="KW-0547">Nucleotide-binding</keyword>
<dbReference type="Pfam" id="PF19302">
    <property type="entry name" value="DUF5915"/>
    <property type="match status" value="1"/>
</dbReference>
<gene>
    <name evidence="15" type="primary">ileS</name>
    <name evidence="18" type="ORF">GOQ27_04355</name>
</gene>
<dbReference type="GO" id="GO:0006428">
    <property type="term" value="P:isoleucyl-tRNA aminoacylation"/>
    <property type="evidence" value="ECO:0007669"/>
    <property type="project" value="UniProtKB-UniRule"/>
</dbReference>
<comment type="subunit">
    <text evidence="4 15">Monomer.</text>
</comment>
<dbReference type="AlphaFoldDB" id="A0A942Z5Q2"/>
<evidence type="ECO:0000256" key="2">
    <source>
        <dbReference type="ARBA" id="ARBA00004496"/>
    </source>
</evidence>
<dbReference type="PRINTS" id="PR00984">
    <property type="entry name" value="TRNASYNTHILE"/>
</dbReference>
<proteinExistence type="inferred from homology"/>
<comment type="catalytic activity">
    <reaction evidence="14 15">
        <text>tRNA(Ile) + L-isoleucine + ATP = L-isoleucyl-tRNA(Ile) + AMP + diphosphate</text>
        <dbReference type="Rhea" id="RHEA:11060"/>
        <dbReference type="Rhea" id="RHEA-COMP:9666"/>
        <dbReference type="Rhea" id="RHEA-COMP:9695"/>
        <dbReference type="ChEBI" id="CHEBI:30616"/>
        <dbReference type="ChEBI" id="CHEBI:33019"/>
        <dbReference type="ChEBI" id="CHEBI:58045"/>
        <dbReference type="ChEBI" id="CHEBI:78442"/>
        <dbReference type="ChEBI" id="CHEBI:78528"/>
        <dbReference type="ChEBI" id="CHEBI:456215"/>
        <dbReference type="EC" id="6.1.1.5"/>
    </reaction>
</comment>
<reference evidence="18" key="1">
    <citation type="submission" date="2019-12" db="EMBL/GenBank/DDBJ databases">
        <title>Clostridiaceae gen. nov. sp. nov., isolated from sediment in Xinjiang, China.</title>
        <authorList>
            <person name="Zhang R."/>
        </authorList>
    </citation>
    <scope>NUCLEOTIDE SEQUENCE</scope>
    <source>
        <strain evidence="18">D2Q-11</strain>
    </source>
</reference>
<evidence type="ECO:0000256" key="12">
    <source>
        <dbReference type="ARBA" id="ARBA00023146"/>
    </source>
</evidence>
<evidence type="ECO:0000256" key="11">
    <source>
        <dbReference type="ARBA" id="ARBA00022917"/>
    </source>
</evidence>
<feature type="binding site" evidence="15">
    <location>
        <position position="594"/>
    </location>
    <ligand>
        <name>ATP</name>
        <dbReference type="ChEBI" id="CHEBI:30616"/>
    </ligand>
</feature>
<dbReference type="EC" id="6.1.1.5" evidence="15"/>
<evidence type="ECO:0000256" key="6">
    <source>
        <dbReference type="ARBA" id="ARBA00022598"/>
    </source>
</evidence>
<name>A0A942Z5Q2_9FIRM</name>
<dbReference type="PANTHER" id="PTHR42780">
    <property type="entry name" value="SOLEUCYL-TRNA SYNTHETASE"/>
    <property type="match status" value="1"/>
</dbReference>
<evidence type="ECO:0000256" key="8">
    <source>
        <dbReference type="ARBA" id="ARBA00022741"/>
    </source>
</evidence>
<dbReference type="GO" id="GO:0005737">
    <property type="term" value="C:cytoplasm"/>
    <property type="evidence" value="ECO:0007669"/>
    <property type="project" value="UniProtKB-SubCell"/>
</dbReference>
<dbReference type="InterPro" id="IPR002300">
    <property type="entry name" value="aa-tRNA-synth_Ia"/>
</dbReference>
<dbReference type="GO" id="GO:0000049">
    <property type="term" value="F:tRNA binding"/>
    <property type="evidence" value="ECO:0007669"/>
    <property type="project" value="InterPro"/>
</dbReference>
<accession>A0A942Z5Q2</accession>
<dbReference type="Gene3D" id="1.10.730.10">
    <property type="entry name" value="Isoleucyl-tRNA Synthetase, Domain 1"/>
    <property type="match status" value="1"/>
</dbReference>
<comment type="function">
    <text evidence="13 15">Catalyzes the attachment of isoleucine to tRNA(Ile). As IleRS can inadvertently accommodate and process structurally similar amino acids such as valine, to avoid such errors it has two additional distinct tRNA(Ile)-dependent editing activities. One activity is designated as 'pretransfer' editing and involves the hydrolysis of activated Val-AMP. The other activity is designated 'posttransfer' editing and involves deacylation of mischarged Val-tRNA(Ile).</text>
</comment>
<dbReference type="InterPro" id="IPR013155">
    <property type="entry name" value="M/V/L/I-tRNA-synth_anticd-bd"/>
</dbReference>
<evidence type="ECO:0000256" key="1">
    <source>
        <dbReference type="ARBA" id="ARBA00001947"/>
    </source>
</evidence>
<evidence type="ECO:0000256" key="15">
    <source>
        <dbReference type="HAMAP-Rule" id="MF_02003"/>
    </source>
</evidence>
<evidence type="ECO:0000256" key="4">
    <source>
        <dbReference type="ARBA" id="ARBA00011245"/>
    </source>
</evidence>
<dbReference type="SUPFAM" id="SSF47323">
    <property type="entry name" value="Anticodon-binding domain of a subclass of class I aminoacyl-tRNA synthetases"/>
    <property type="match status" value="1"/>
</dbReference>
<evidence type="ECO:0000313" key="19">
    <source>
        <dbReference type="Proteomes" id="UP000724672"/>
    </source>
</evidence>
<dbReference type="SUPFAM" id="SSF50677">
    <property type="entry name" value="ValRS/IleRS/LeuRS editing domain"/>
    <property type="match status" value="1"/>
</dbReference>
<dbReference type="Proteomes" id="UP000724672">
    <property type="component" value="Unassembled WGS sequence"/>
</dbReference>
<feature type="short sequence motif" description="'KMSKS' region" evidence="15">
    <location>
        <begin position="591"/>
        <end position="595"/>
    </location>
</feature>
<keyword evidence="12 15" id="KW-0030">Aminoacyl-tRNA synthetase</keyword>
<comment type="cofactor">
    <cofactor evidence="1 15">
        <name>Zn(2+)</name>
        <dbReference type="ChEBI" id="CHEBI:29105"/>
    </cofactor>
</comment>
<dbReference type="SUPFAM" id="SSF52374">
    <property type="entry name" value="Nucleotidylyl transferase"/>
    <property type="match status" value="1"/>
</dbReference>
<evidence type="ECO:0000259" key="17">
    <source>
        <dbReference type="Pfam" id="PF08264"/>
    </source>
</evidence>